<evidence type="ECO:0000313" key="1">
    <source>
        <dbReference type="EMBL" id="CEG38032.1"/>
    </source>
</evidence>
<dbReference type="EMBL" id="CCYD01000291">
    <property type="protein sequence ID" value="CEG38032.1"/>
    <property type="molecule type" value="Genomic_DNA"/>
</dbReference>
<proteinExistence type="predicted"/>
<organism evidence="1 2">
    <name type="scientific">Plasmopara halstedii</name>
    <name type="common">Downy mildew of sunflower</name>
    <dbReference type="NCBI Taxonomy" id="4781"/>
    <lineage>
        <taxon>Eukaryota</taxon>
        <taxon>Sar</taxon>
        <taxon>Stramenopiles</taxon>
        <taxon>Oomycota</taxon>
        <taxon>Peronosporomycetes</taxon>
        <taxon>Peronosporales</taxon>
        <taxon>Peronosporaceae</taxon>
        <taxon>Plasmopara</taxon>
    </lineage>
</organism>
<protein>
    <submittedName>
        <fullName evidence="1">Uncharacterized protein</fullName>
    </submittedName>
</protein>
<sequence>MISMLDHPGGGISTSFPWVTTICIVHPQRQDREFEYGTVHAACVRVYDGFAMLVDEAIKSISNELQAKQ</sequence>
<accession>A0A0P1AC19</accession>
<name>A0A0P1AC19_PLAHL</name>
<evidence type="ECO:0000313" key="2">
    <source>
        <dbReference type="Proteomes" id="UP000054928"/>
    </source>
</evidence>
<keyword evidence="2" id="KW-1185">Reference proteome</keyword>
<reference evidence="2" key="1">
    <citation type="submission" date="2014-09" db="EMBL/GenBank/DDBJ databases">
        <authorList>
            <person name="Sharma Rahul"/>
            <person name="Thines Marco"/>
        </authorList>
    </citation>
    <scope>NUCLEOTIDE SEQUENCE [LARGE SCALE GENOMIC DNA]</scope>
</reference>
<dbReference type="AlphaFoldDB" id="A0A0P1AC19"/>
<dbReference type="RefSeq" id="XP_024574401.1">
    <property type="nucleotide sequence ID" value="XM_024723423.1"/>
</dbReference>
<dbReference type="Proteomes" id="UP000054928">
    <property type="component" value="Unassembled WGS sequence"/>
</dbReference>
<dbReference type="GeneID" id="36401128"/>